<evidence type="ECO:0000313" key="2">
    <source>
        <dbReference type="WBParaSite" id="maker-uti_cns_0000046-snap-gene-3.16-mRNA-1"/>
    </source>
</evidence>
<dbReference type="Pfam" id="PF01414">
    <property type="entry name" value="DSL"/>
    <property type="match status" value="1"/>
</dbReference>
<dbReference type="AlphaFoldDB" id="A0A1I8FVR1"/>
<accession>A0A1I8FVR1</accession>
<dbReference type="Proteomes" id="UP000095280">
    <property type="component" value="Unplaced"/>
</dbReference>
<evidence type="ECO:0000313" key="1">
    <source>
        <dbReference type="Proteomes" id="UP000095280"/>
    </source>
</evidence>
<keyword evidence="1" id="KW-1185">Reference proteome</keyword>
<name>A0A1I8FVR1_9PLAT</name>
<dbReference type="WBParaSite" id="maker-uti_cns_0000046-snap-gene-3.16-mRNA-1">
    <property type="protein sequence ID" value="maker-uti_cns_0000046-snap-gene-3.16-mRNA-1"/>
    <property type="gene ID" value="maker-uti_cns_0000046-snap-gene-3.16"/>
</dbReference>
<organism evidence="1 2">
    <name type="scientific">Macrostomum lignano</name>
    <dbReference type="NCBI Taxonomy" id="282301"/>
    <lineage>
        <taxon>Eukaryota</taxon>
        <taxon>Metazoa</taxon>
        <taxon>Spiralia</taxon>
        <taxon>Lophotrochozoa</taxon>
        <taxon>Platyhelminthes</taxon>
        <taxon>Rhabditophora</taxon>
        <taxon>Macrostomorpha</taxon>
        <taxon>Macrostomida</taxon>
        <taxon>Macrostomidae</taxon>
        <taxon>Macrostomum</taxon>
    </lineage>
</organism>
<dbReference type="GO" id="GO:0016020">
    <property type="term" value="C:membrane"/>
    <property type="evidence" value="ECO:0007669"/>
    <property type="project" value="InterPro"/>
</dbReference>
<dbReference type="GO" id="GO:0007154">
    <property type="term" value="P:cell communication"/>
    <property type="evidence" value="ECO:0007669"/>
    <property type="project" value="InterPro"/>
</dbReference>
<proteinExistence type="predicted"/>
<reference evidence="2" key="1">
    <citation type="submission" date="2016-11" db="UniProtKB">
        <authorList>
            <consortium name="WormBaseParasite"/>
        </authorList>
    </citation>
    <scope>IDENTIFICATION</scope>
</reference>
<protein>
    <submittedName>
        <fullName evidence="2">DSL domain-containing protein</fullName>
    </submittedName>
</protein>
<dbReference type="SMART" id="SM00051">
    <property type="entry name" value="DSL"/>
    <property type="match status" value="1"/>
</dbReference>
<dbReference type="InterPro" id="IPR001774">
    <property type="entry name" value="DSL"/>
</dbReference>
<sequence>MLRILTLPVLLLQFLRLLRFTEASINILDDAQTQPGRGIITLSLANLSNPIGVSSFTGLRCDQRTDCDPYFTVTLTDESGEELIYARTEVWRNQNSLMFEVFRQSVSLNGSLPSKVYLKVYTMDKHMPDDQIIAEFDAKFQLNQPDRPDKVQLFSTPRNKYVSLIAKVAVTCSQFYFGPTCSEFCRNASILTTCRPDGSLVCLDGSMDCLRPPVREAKSVSTTAERIEVPRTLVYWVIPGVCFGLLLIVLMGLLVRLLRAQSDKIIVTSLEAALESGAGDPDVFESFEHRQLPDDIDVLRSPTLLLAPADNQRFRNPVYSALRSNEAGRSASVTTQSTAVSTSVAACSSSELDRDAAAGAAVSDTAEDYDAYDELEEVLHGPAQVPRPLPPTP</sequence>